<dbReference type="PANTHER" id="PTHR40065:SF3">
    <property type="entry name" value="RNA-BINDING PROTEIN YHBY"/>
    <property type="match status" value="1"/>
</dbReference>
<dbReference type="Proteomes" id="UP000248395">
    <property type="component" value="Unassembled WGS sequence"/>
</dbReference>
<reference evidence="4 5" key="1">
    <citation type="submission" date="2018-05" db="EMBL/GenBank/DDBJ databases">
        <title>Genomic Encyclopedia of Type Strains, Phase IV (KMG-IV): sequencing the most valuable type-strain genomes for metagenomic binning, comparative biology and taxonomic classification.</title>
        <authorList>
            <person name="Goeker M."/>
        </authorList>
    </citation>
    <scope>NUCLEOTIDE SEQUENCE [LARGE SCALE GENOMIC DNA]</scope>
    <source>
        <strain evidence="4 5">DSM 25134</strain>
    </source>
</reference>
<dbReference type="InterPro" id="IPR035920">
    <property type="entry name" value="YhbY-like_sf"/>
</dbReference>
<keyword evidence="5" id="KW-1185">Reference proteome</keyword>
<dbReference type="AlphaFoldDB" id="A0A318IT99"/>
<dbReference type="SUPFAM" id="SSF75471">
    <property type="entry name" value="YhbY-like"/>
    <property type="match status" value="1"/>
</dbReference>
<organism evidence="4 5">
    <name type="scientific">Aquitalea magnusonii</name>
    <dbReference type="NCBI Taxonomy" id="332411"/>
    <lineage>
        <taxon>Bacteria</taxon>
        <taxon>Pseudomonadati</taxon>
        <taxon>Pseudomonadota</taxon>
        <taxon>Betaproteobacteria</taxon>
        <taxon>Neisseriales</taxon>
        <taxon>Chromobacteriaceae</taxon>
        <taxon>Aquitalea</taxon>
    </lineage>
</organism>
<dbReference type="Pfam" id="PF01985">
    <property type="entry name" value="CRS1_YhbY"/>
    <property type="match status" value="1"/>
</dbReference>
<dbReference type="Gene3D" id="3.30.110.60">
    <property type="entry name" value="YhbY-like"/>
    <property type="match status" value="1"/>
</dbReference>
<evidence type="ECO:0000313" key="5">
    <source>
        <dbReference type="Proteomes" id="UP000248395"/>
    </source>
</evidence>
<evidence type="ECO:0000256" key="1">
    <source>
        <dbReference type="ARBA" id="ARBA00022884"/>
    </source>
</evidence>
<evidence type="ECO:0000313" key="4">
    <source>
        <dbReference type="EMBL" id="PXX38595.1"/>
    </source>
</evidence>
<dbReference type="SMART" id="SM01103">
    <property type="entry name" value="CRS1_YhbY"/>
    <property type="match status" value="1"/>
</dbReference>
<dbReference type="GO" id="GO:0003723">
    <property type="term" value="F:RNA binding"/>
    <property type="evidence" value="ECO:0007669"/>
    <property type="project" value="UniProtKB-UniRule"/>
</dbReference>
<dbReference type="PANTHER" id="PTHR40065">
    <property type="entry name" value="RNA-BINDING PROTEIN YHBY"/>
    <property type="match status" value="1"/>
</dbReference>
<evidence type="ECO:0000259" key="3">
    <source>
        <dbReference type="PROSITE" id="PS51295"/>
    </source>
</evidence>
<feature type="domain" description="CRM" evidence="3">
    <location>
        <begin position="3"/>
        <end position="99"/>
    </location>
</feature>
<dbReference type="InterPro" id="IPR001890">
    <property type="entry name" value="RNA-binding_CRM"/>
</dbReference>
<keyword evidence="1 2" id="KW-0694">RNA-binding</keyword>
<gene>
    <name evidence="4" type="ORF">DFR38_13618</name>
</gene>
<protein>
    <submittedName>
        <fullName evidence="4">Putative YhbY family RNA-binding protein</fullName>
    </submittedName>
</protein>
<sequence length="110" mass="12312">MKIELQPFQRQHLKGLAQTLNPVVMIGNNGLSDSVLREIAISLDAHELIKIRVQGDDRAARIALYEQICDELSAAPVQHIGKLLVLWRPSDKQRIVLPKNKKALKLASQS</sequence>
<name>A0A318IT99_9NEIS</name>
<dbReference type="RefSeq" id="WP_059286045.1">
    <property type="nucleotide sequence ID" value="NZ_LNQU01000054.1"/>
</dbReference>
<dbReference type="EMBL" id="QJKC01000036">
    <property type="protein sequence ID" value="PXX38595.1"/>
    <property type="molecule type" value="Genomic_DNA"/>
</dbReference>
<comment type="caution">
    <text evidence="4">The sequence shown here is derived from an EMBL/GenBank/DDBJ whole genome shotgun (WGS) entry which is preliminary data.</text>
</comment>
<dbReference type="InterPro" id="IPR051925">
    <property type="entry name" value="RNA-binding_domain"/>
</dbReference>
<proteinExistence type="predicted"/>
<dbReference type="PROSITE" id="PS51295">
    <property type="entry name" value="CRM"/>
    <property type="match status" value="1"/>
</dbReference>
<evidence type="ECO:0000256" key="2">
    <source>
        <dbReference type="PROSITE-ProRule" id="PRU00626"/>
    </source>
</evidence>
<accession>A0A318IT99</accession>
<dbReference type="OrthoDB" id="9797519at2"/>